<dbReference type="PIRSF" id="PIRSF015855">
    <property type="entry name" value="TypeIII_Mtase_mKpnI"/>
    <property type="match status" value="1"/>
</dbReference>
<accession>A0A7Y9RUU4</accession>
<dbReference type="Proteomes" id="UP000544110">
    <property type="component" value="Unassembled WGS sequence"/>
</dbReference>
<evidence type="ECO:0000256" key="5">
    <source>
        <dbReference type="SAM" id="MobiDB-lite"/>
    </source>
</evidence>
<gene>
    <name evidence="7" type="ORF">BJ989_001597</name>
</gene>
<reference evidence="7 8" key="1">
    <citation type="submission" date="2020-07" db="EMBL/GenBank/DDBJ databases">
        <title>Sequencing the genomes of 1000 actinobacteria strains.</title>
        <authorList>
            <person name="Klenk H.-P."/>
        </authorList>
    </citation>
    <scope>NUCLEOTIDE SEQUENCE [LARGE SCALE GENOMIC DNA]</scope>
    <source>
        <strain evidence="7 8">DSM 24552</strain>
    </source>
</reference>
<evidence type="ECO:0000256" key="1">
    <source>
        <dbReference type="ARBA" id="ARBA00006594"/>
    </source>
</evidence>
<dbReference type="EMBL" id="JACCAC010000001">
    <property type="protein sequence ID" value="NYG55293.1"/>
    <property type="molecule type" value="Genomic_DNA"/>
</dbReference>
<evidence type="ECO:0000313" key="7">
    <source>
        <dbReference type="EMBL" id="NYG55293.1"/>
    </source>
</evidence>
<proteinExistence type="inferred from homology"/>
<evidence type="ECO:0000256" key="4">
    <source>
        <dbReference type="ARBA" id="ARBA00022691"/>
    </source>
</evidence>
<dbReference type="InterPro" id="IPR029063">
    <property type="entry name" value="SAM-dependent_MTases_sf"/>
</dbReference>
<keyword evidence="4" id="KW-0949">S-adenosyl-L-methionine</keyword>
<dbReference type="InterPro" id="IPR002052">
    <property type="entry name" value="DNA_methylase_N6_adenine_CS"/>
</dbReference>
<dbReference type="SUPFAM" id="SSF53335">
    <property type="entry name" value="S-adenosyl-L-methionine-dependent methyltransferases"/>
    <property type="match status" value="1"/>
</dbReference>
<dbReference type="RefSeq" id="WP_218848766.1">
    <property type="nucleotide sequence ID" value="NZ_JACCAC010000001.1"/>
</dbReference>
<comment type="caution">
    <text evidence="7">The sequence shown here is derived from an EMBL/GenBank/DDBJ whole genome shotgun (WGS) entry which is preliminary data.</text>
</comment>
<sequence>MDKLKMHSPDLTQRNIDQIAELFPTVITESLDADGNPVRAVDFDALRQELSDHIVEGPQERYQLDWPGKRAAAFAANAPIAKTLRPVREESVDFDTTKNLFIEGDNLDALKLLQESYLGKVKLIYIDPPYNTGSDFVYEDDFGATTHDYLVGSGQVGTDGTRFVANTEANGRLHSDWLSMILPRLKLARTMLAPDGVIFISIDDHEVGSLRKVADEVFGERNFVASVIWQKRTSPEARKRLAAGHEYVMVYARDASLIEKALSPLPLDDSDRAAFSNPDNDPRGPWVSSDFTAPGYRPNQMYAITTPSGTVVNPPPGRCWMNLEDEYKKQVAEGRFWFGPDGTGIPRRKTYLAERNGKSAWTWWPNSEVGHTQEGTREVRALFDRNGETFFDFPKPVRLIERVVQLATRKNAEDIVVDFFAGSGTTAHAVMRANAADGGNRRFLLVQIPDDLDASSAAAKAGYHSIADISRDRVRRAGSVVADQAGDGATALDVGYRSLRIDTTNMAEVDAAADDLAQTSLLGAIDSVKPDRTDEDLLFQVLLDWGLDLSLPIKRERERERERDLPRRGRCAGRVLQRGGVR</sequence>
<dbReference type="EC" id="2.1.1.72" evidence="7"/>
<keyword evidence="2 7" id="KW-0489">Methyltransferase</keyword>
<evidence type="ECO:0000256" key="2">
    <source>
        <dbReference type="ARBA" id="ARBA00022603"/>
    </source>
</evidence>
<dbReference type="GO" id="GO:0009007">
    <property type="term" value="F:site-specific DNA-methyltransferase (adenine-specific) activity"/>
    <property type="evidence" value="ECO:0007669"/>
    <property type="project" value="UniProtKB-EC"/>
</dbReference>
<dbReference type="Pfam" id="PF01555">
    <property type="entry name" value="N6_N4_Mtase"/>
    <property type="match status" value="1"/>
</dbReference>
<evidence type="ECO:0000259" key="6">
    <source>
        <dbReference type="Pfam" id="PF01555"/>
    </source>
</evidence>
<feature type="region of interest" description="Disordered" evidence="5">
    <location>
        <begin position="269"/>
        <end position="290"/>
    </location>
</feature>
<dbReference type="GO" id="GO:0032259">
    <property type="term" value="P:methylation"/>
    <property type="evidence" value="ECO:0007669"/>
    <property type="project" value="UniProtKB-KW"/>
</dbReference>
<dbReference type="AlphaFoldDB" id="A0A7Y9RUU4"/>
<dbReference type="PROSITE" id="PS00092">
    <property type="entry name" value="N6_MTASE"/>
    <property type="match status" value="1"/>
</dbReference>
<dbReference type="InterPro" id="IPR002295">
    <property type="entry name" value="N4/N6-MTase_EcoPI_Mod-like"/>
</dbReference>
<dbReference type="Gene3D" id="3.40.50.150">
    <property type="entry name" value="Vaccinia Virus protein VP39"/>
    <property type="match status" value="1"/>
</dbReference>
<evidence type="ECO:0000256" key="3">
    <source>
        <dbReference type="ARBA" id="ARBA00022679"/>
    </source>
</evidence>
<dbReference type="PRINTS" id="PR00506">
    <property type="entry name" value="D21N6MTFRASE"/>
</dbReference>
<feature type="domain" description="DNA methylase N-4/N-6" evidence="6">
    <location>
        <begin position="121"/>
        <end position="434"/>
    </location>
</feature>
<dbReference type="InterPro" id="IPR002941">
    <property type="entry name" value="DNA_methylase_N4/N6"/>
</dbReference>
<comment type="similarity">
    <text evidence="1">Belongs to the N(4)/N(6)-methyltransferase family.</text>
</comment>
<keyword evidence="3 7" id="KW-0808">Transferase</keyword>
<protein>
    <submittedName>
        <fullName evidence="7">Adenine-specific DNA-methyltransferase</fullName>
        <ecNumber evidence="7">2.1.1.72</ecNumber>
    </submittedName>
</protein>
<name>A0A7Y9RUU4_9ACTN</name>
<evidence type="ECO:0000313" key="8">
    <source>
        <dbReference type="Proteomes" id="UP000544110"/>
    </source>
</evidence>
<dbReference type="GO" id="GO:0003677">
    <property type="term" value="F:DNA binding"/>
    <property type="evidence" value="ECO:0007669"/>
    <property type="project" value="InterPro"/>
</dbReference>
<keyword evidence="8" id="KW-1185">Reference proteome</keyword>
<dbReference type="GO" id="GO:0008170">
    <property type="term" value="F:N-methyltransferase activity"/>
    <property type="evidence" value="ECO:0007669"/>
    <property type="project" value="InterPro"/>
</dbReference>
<organism evidence="7 8">
    <name type="scientific">Nocardioides perillae</name>
    <dbReference type="NCBI Taxonomy" id="1119534"/>
    <lineage>
        <taxon>Bacteria</taxon>
        <taxon>Bacillati</taxon>
        <taxon>Actinomycetota</taxon>
        <taxon>Actinomycetes</taxon>
        <taxon>Propionibacteriales</taxon>
        <taxon>Nocardioidaceae</taxon>
        <taxon>Nocardioides</taxon>
    </lineage>
</organism>